<evidence type="ECO:0000313" key="1">
    <source>
        <dbReference type="EMBL" id="QEA07217.1"/>
    </source>
</evidence>
<sequence length="76" mass="8868">MGQRQTHDCYVHVTNRRADGFVEFDFSFGDADLYIEMILPEAAFEEFCTHNDAARISPEQAARWEAERQKWREGGL</sequence>
<proteinExistence type="predicted"/>
<dbReference type="AlphaFoldDB" id="A0A5B8RJY2"/>
<dbReference type="EMBL" id="MN079216">
    <property type="protein sequence ID" value="QEA07217.1"/>
    <property type="molecule type" value="Genomic_DNA"/>
</dbReference>
<dbReference type="PIRSF" id="PIRSF000039">
    <property type="entry name" value="Phenol_monooxy_K"/>
    <property type="match status" value="1"/>
</dbReference>
<dbReference type="Pfam" id="PF06099">
    <property type="entry name" value="Phenol_hyd_sub"/>
    <property type="match status" value="1"/>
</dbReference>
<evidence type="ECO:0008006" key="2">
    <source>
        <dbReference type="Google" id="ProtNLM"/>
    </source>
</evidence>
<organism evidence="1">
    <name type="scientific">uncultured organism</name>
    <dbReference type="NCBI Taxonomy" id="155900"/>
    <lineage>
        <taxon>unclassified sequences</taxon>
        <taxon>environmental samples</taxon>
    </lineage>
</organism>
<dbReference type="InterPro" id="IPR010353">
    <property type="entry name" value="DmpK"/>
</dbReference>
<name>A0A5B8RJY2_9ZZZZ</name>
<reference evidence="1" key="1">
    <citation type="submission" date="2019-06" db="EMBL/GenBank/DDBJ databases">
        <authorList>
            <person name="Murdoch R.W."/>
            <person name="Fathepure B."/>
        </authorList>
    </citation>
    <scope>NUCLEOTIDE SEQUENCE</scope>
</reference>
<accession>A0A5B8RJY2</accession>
<protein>
    <recommendedName>
        <fullName evidence="2">Phenol hydroxylase</fullName>
    </recommendedName>
</protein>
<gene>
    <name evidence="1" type="ORF">KBTEX_03565</name>
</gene>